<evidence type="ECO:0000313" key="2">
    <source>
        <dbReference type="EMBL" id="PST43070.1"/>
    </source>
</evidence>
<comment type="caution">
    <text evidence="2">The sequence shown here is derived from an EMBL/GenBank/DDBJ whole genome shotgun (WGS) entry which is preliminary data.</text>
</comment>
<evidence type="ECO:0008006" key="4">
    <source>
        <dbReference type="Google" id="ProtNLM"/>
    </source>
</evidence>
<keyword evidence="1" id="KW-0472">Membrane</keyword>
<feature type="transmembrane region" description="Helical" evidence="1">
    <location>
        <begin position="156"/>
        <end position="176"/>
    </location>
</feature>
<protein>
    <recommendedName>
        <fullName evidence="4">dUTPase-like domain-containing protein</fullName>
    </recommendedName>
</protein>
<reference evidence="2 3" key="1">
    <citation type="journal article" date="2019" name="Int. J. Syst. Evol. Microbiol.">
        <title>Faecalibacillus intestinalis gen. nov., sp. nov. and Faecalibacillus faecis sp. nov., isolated from human faeces.</title>
        <authorList>
            <person name="Seo B."/>
            <person name="Jeon K."/>
            <person name="Baek I."/>
            <person name="Lee Y.M."/>
            <person name="Baek K."/>
            <person name="Ko G."/>
        </authorList>
    </citation>
    <scope>NUCLEOTIDE SEQUENCE [LARGE SCALE GENOMIC DNA]</scope>
    <source>
        <strain evidence="2 3">SNUG30099</strain>
    </source>
</reference>
<sequence length="212" mass="24022">MWEKGNTVETSEVIGVNNYIGGTLHSKVGIVAKGIGDIGTMLGPNFCGHLMISLHNISDKIIELPVGETFVSLVFFYLKTPDNTINTNMSGHVDKLAELGINIDQKTREYLTEDWKMSLDGIKYKMTRSSEYKELVSKIKQEKYSKLKSYFNWQNALLIFAYIALSIIMVVFAKHFDNKYNTTVWSERAYTIIISGIILPLIVASGKLFKHR</sequence>
<dbReference type="RefSeq" id="WP_107029230.1">
    <property type="nucleotide sequence ID" value="NZ_PYLQ01000002.1"/>
</dbReference>
<dbReference type="Proteomes" id="UP000240974">
    <property type="component" value="Unassembled WGS sequence"/>
</dbReference>
<organism evidence="2 3">
    <name type="scientific">Faecalibacillus intestinalis</name>
    <dbReference type="NCBI Taxonomy" id="1982626"/>
    <lineage>
        <taxon>Bacteria</taxon>
        <taxon>Bacillati</taxon>
        <taxon>Bacillota</taxon>
        <taxon>Erysipelotrichia</taxon>
        <taxon>Erysipelotrichales</taxon>
        <taxon>Coprobacillaceae</taxon>
        <taxon>Faecalibacillus</taxon>
    </lineage>
</organism>
<evidence type="ECO:0000256" key="1">
    <source>
        <dbReference type="SAM" id="Phobius"/>
    </source>
</evidence>
<dbReference type="SUPFAM" id="SSF51283">
    <property type="entry name" value="dUTPase-like"/>
    <property type="match status" value="1"/>
</dbReference>
<keyword evidence="1" id="KW-0812">Transmembrane</keyword>
<proteinExistence type="predicted"/>
<keyword evidence="3" id="KW-1185">Reference proteome</keyword>
<dbReference type="InterPro" id="IPR036157">
    <property type="entry name" value="dUTPase-like_sf"/>
</dbReference>
<dbReference type="AlphaFoldDB" id="A0A2T3G688"/>
<keyword evidence="1" id="KW-1133">Transmembrane helix</keyword>
<feature type="transmembrane region" description="Helical" evidence="1">
    <location>
        <begin position="188"/>
        <end position="209"/>
    </location>
</feature>
<gene>
    <name evidence="2" type="ORF">C7U54_02765</name>
</gene>
<name>A0A2T3G688_9FIRM</name>
<accession>A0A2T3G688</accession>
<dbReference type="EMBL" id="PYLQ01000002">
    <property type="protein sequence ID" value="PST43070.1"/>
    <property type="molecule type" value="Genomic_DNA"/>
</dbReference>
<evidence type="ECO:0000313" key="3">
    <source>
        <dbReference type="Proteomes" id="UP000240974"/>
    </source>
</evidence>
<dbReference type="Gene3D" id="2.70.40.10">
    <property type="match status" value="1"/>
</dbReference>